<feature type="compositionally biased region" description="Basic and acidic residues" evidence="1">
    <location>
        <begin position="133"/>
        <end position="144"/>
    </location>
</feature>
<dbReference type="EMBL" id="JAPQKN010000006">
    <property type="protein sequence ID" value="KAJ5157604.1"/>
    <property type="molecule type" value="Genomic_DNA"/>
</dbReference>
<comment type="caution">
    <text evidence="2">The sequence shown here is derived from an EMBL/GenBank/DDBJ whole genome shotgun (WGS) entry which is preliminary data.</text>
</comment>
<dbReference type="GeneID" id="81430004"/>
<reference evidence="2" key="1">
    <citation type="submission" date="2022-11" db="EMBL/GenBank/DDBJ databases">
        <authorList>
            <person name="Petersen C."/>
        </authorList>
    </citation>
    <scope>NUCLEOTIDE SEQUENCE</scope>
    <source>
        <strain evidence="2">IBT 26290</strain>
    </source>
</reference>
<dbReference type="Proteomes" id="UP001149163">
    <property type="component" value="Unassembled WGS sequence"/>
</dbReference>
<evidence type="ECO:0000256" key="1">
    <source>
        <dbReference type="SAM" id="MobiDB-lite"/>
    </source>
</evidence>
<gene>
    <name evidence="2" type="ORF">N7482_008704</name>
</gene>
<feature type="region of interest" description="Disordered" evidence="1">
    <location>
        <begin position="132"/>
        <end position="212"/>
    </location>
</feature>
<protein>
    <submittedName>
        <fullName evidence="2">Uncharacterized protein</fullName>
    </submittedName>
</protein>
<feature type="compositionally biased region" description="Basic and acidic residues" evidence="1">
    <location>
        <begin position="159"/>
        <end position="172"/>
    </location>
</feature>
<evidence type="ECO:0000313" key="2">
    <source>
        <dbReference type="EMBL" id="KAJ5157604.1"/>
    </source>
</evidence>
<accession>A0A9W9LIL4</accession>
<dbReference type="AlphaFoldDB" id="A0A9W9LIL4"/>
<dbReference type="RefSeq" id="XP_056540593.1">
    <property type="nucleotide sequence ID" value="XM_056690828.1"/>
</dbReference>
<evidence type="ECO:0000313" key="3">
    <source>
        <dbReference type="Proteomes" id="UP001149163"/>
    </source>
</evidence>
<name>A0A9W9LIL4_9EURO</name>
<keyword evidence="3" id="KW-1185">Reference proteome</keyword>
<reference evidence="2" key="2">
    <citation type="journal article" date="2023" name="IMA Fungus">
        <title>Comparative genomic study of the Penicillium genus elucidates a diverse pangenome and 15 lateral gene transfer events.</title>
        <authorList>
            <person name="Petersen C."/>
            <person name="Sorensen T."/>
            <person name="Nielsen M.R."/>
            <person name="Sondergaard T.E."/>
            <person name="Sorensen J.L."/>
            <person name="Fitzpatrick D.A."/>
            <person name="Frisvad J.C."/>
            <person name="Nielsen K.L."/>
        </authorList>
    </citation>
    <scope>NUCLEOTIDE SEQUENCE</scope>
    <source>
        <strain evidence="2">IBT 26290</strain>
    </source>
</reference>
<proteinExistence type="predicted"/>
<organism evidence="2 3">
    <name type="scientific">Penicillium canariense</name>
    <dbReference type="NCBI Taxonomy" id="189055"/>
    <lineage>
        <taxon>Eukaryota</taxon>
        <taxon>Fungi</taxon>
        <taxon>Dikarya</taxon>
        <taxon>Ascomycota</taxon>
        <taxon>Pezizomycotina</taxon>
        <taxon>Eurotiomycetes</taxon>
        <taxon>Eurotiomycetidae</taxon>
        <taxon>Eurotiales</taxon>
        <taxon>Aspergillaceae</taxon>
        <taxon>Penicillium</taxon>
    </lineage>
</organism>
<sequence>MADPTPAEAEPAEPSPDDMTYVEVTKHAERILSRYKNEETTFKPWEAKVVWEYWRSFEMMGLVPGVTLLKFMQDVVIPFASSRVDSRLQRYTRYDKATGADRSKTYKIEGIPDQGPSIVYRKGNLMTKAKVTKTADLHSSKTAEDPIAQSRAKQGKKPPHSDLPERTKEKVATEPTSRSASVEQVKETKQSSKGSESTIAGKELQHVPSAPAPVRNIPIAQADDEVLNVPISSSKYVVHGSLPAPIANRVDGHPDLIKIDCYGKEEIVSMRDLISNNHLLQSTVESLNTTAASMQAIIEAQKARIDVLMHHVAGQNAKIKSLTSQLALPVKSDK</sequence>
<dbReference type="OrthoDB" id="4340027at2759"/>